<feature type="transmembrane region" description="Helical" evidence="6">
    <location>
        <begin position="445"/>
        <end position="465"/>
    </location>
</feature>
<feature type="transmembrane region" description="Helical" evidence="6">
    <location>
        <begin position="477"/>
        <end position="495"/>
    </location>
</feature>
<reference evidence="8 9" key="1">
    <citation type="submission" date="2025-04" db="UniProtKB">
        <authorList>
            <consortium name="RefSeq"/>
        </authorList>
    </citation>
    <scope>IDENTIFICATION</scope>
</reference>
<evidence type="ECO:0000256" key="6">
    <source>
        <dbReference type="SAM" id="Phobius"/>
    </source>
</evidence>
<name>A0AAJ7FHE7_CEPCN</name>
<evidence type="ECO:0000256" key="5">
    <source>
        <dbReference type="ARBA" id="ARBA00023136"/>
    </source>
</evidence>
<comment type="similarity">
    <text evidence="2">Belongs to the SLC13A/DASS transporter (TC 2.A.47) family. NADC subfamily.</text>
</comment>
<dbReference type="GeneID" id="107266212"/>
<evidence type="ECO:0000256" key="4">
    <source>
        <dbReference type="ARBA" id="ARBA00022989"/>
    </source>
</evidence>
<keyword evidence="7" id="KW-1185">Reference proteome</keyword>
<feature type="transmembrane region" description="Helical" evidence="6">
    <location>
        <begin position="92"/>
        <end position="111"/>
    </location>
</feature>
<feature type="transmembrane region" description="Helical" evidence="6">
    <location>
        <begin position="328"/>
        <end position="347"/>
    </location>
</feature>
<evidence type="ECO:0000313" key="9">
    <source>
        <dbReference type="RefSeq" id="XP_024939264.1"/>
    </source>
</evidence>
<dbReference type="GO" id="GO:0015137">
    <property type="term" value="F:citrate transmembrane transporter activity"/>
    <property type="evidence" value="ECO:0007669"/>
    <property type="project" value="TreeGrafter"/>
</dbReference>
<feature type="transmembrane region" description="Helical" evidence="6">
    <location>
        <begin position="118"/>
        <end position="142"/>
    </location>
</feature>
<dbReference type="RefSeq" id="XP_024939264.1">
    <property type="nucleotide sequence ID" value="XM_025083496.1"/>
</dbReference>
<feature type="transmembrane region" description="Helical" evidence="6">
    <location>
        <begin position="419"/>
        <end position="439"/>
    </location>
</feature>
<dbReference type="GO" id="GO:0015141">
    <property type="term" value="F:succinate transmembrane transporter activity"/>
    <property type="evidence" value="ECO:0007669"/>
    <property type="project" value="TreeGrafter"/>
</dbReference>
<gene>
    <name evidence="8 9" type="primary">LOC107266212</name>
</gene>
<evidence type="ECO:0000256" key="2">
    <source>
        <dbReference type="ARBA" id="ARBA00006772"/>
    </source>
</evidence>
<feature type="transmembrane region" description="Helical" evidence="6">
    <location>
        <begin position="507"/>
        <end position="527"/>
    </location>
</feature>
<protein>
    <submittedName>
        <fullName evidence="8 9">Protein I'm not dead yet</fullName>
    </submittedName>
</protein>
<keyword evidence="4 6" id="KW-1133">Transmembrane helix</keyword>
<dbReference type="PANTHER" id="PTHR10283">
    <property type="entry name" value="SOLUTE CARRIER FAMILY 13 MEMBER"/>
    <property type="match status" value="1"/>
</dbReference>
<dbReference type="Pfam" id="PF00939">
    <property type="entry name" value="Na_sulph_symp"/>
    <property type="match status" value="1"/>
</dbReference>
<evidence type="ECO:0000313" key="8">
    <source>
        <dbReference type="RefSeq" id="XP_015591965.1"/>
    </source>
</evidence>
<feature type="transmembrane region" description="Helical" evidence="6">
    <location>
        <begin position="367"/>
        <end position="387"/>
    </location>
</feature>
<sequence length="571" mass="62820">MTMVTKVDDFNVEDSQPEMKSPLKGESCFQLLGRFLRIYWRSLFLILVPIIFLPLIILNNNTMYRCLYVLLIMACYWIAEVLPLAVTSVIPIVLYPLLGILSTAATTLCYMNDTAMMFIASLAIAIAIQTSGLHMRVALWIIKLIGCSHRRLSFGLFFVTMFISMWISNTAATAMMVPIVQSVLEELEKQGLGNVFVTTDDESKEEEQEASKKPTPITISHYLAASYASSIGGIGTIVGSGTTLSIKGYYESRFPNGPGINFSSWMMYAVPPMLIMSILTWIWLQILYMGLFRPNSKEARAVDIGKEGERVATAVIEKKYKELGPITWGESCVGLLFIAVIFLWFFREPGFVKGWPNYITDVAVKDSTAGIAVMIILFALPANLNFLNSFSKDPSKRPTKASSGLLTWKLIHQNMHWNLLFIFGGGFAIAAGSTASGLSTMLGNALIGLQSLNPVIILFIACLLVETLTEMTANVSVANIVIPVLVEMCVAIKLHPMYMLVPGTMSASFSFHLPAGTPPNAIACAAGHIRTKDLMIAGIGPSIITLVTTTILFPTWGNYVFQLSEFPEWAV</sequence>
<organism evidence="7 8">
    <name type="scientific">Cephus cinctus</name>
    <name type="common">Wheat stem sawfly</name>
    <dbReference type="NCBI Taxonomy" id="211228"/>
    <lineage>
        <taxon>Eukaryota</taxon>
        <taxon>Metazoa</taxon>
        <taxon>Ecdysozoa</taxon>
        <taxon>Arthropoda</taxon>
        <taxon>Hexapoda</taxon>
        <taxon>Insecta</taxon>
        <taxon>Pterygota</taxon>
        <taxon>Neoptera</taxon>
        <taxon>Endopterygota</taxon>
        <taxon>Hymenoptera</taxon>
        <taxon>Cephoidea</taxon>
        <taxon>Cephidae</taxon>
        <taxon>Cephus</taxon>
    </lineage>
</organism>
<keyword evidence="3 6" id="KW-0812">Transmembrane</keyword>
<evidence type="ECO:0000256" key="1">
    <source>
        <dbReference type="ARBA" id="ARBA00004141"/>
    </source>
</evidence>
<dbReference type="Proteomes" id="UP000694920">
    <property type="component" value="Unplaced"/>
</dbReference>
<comment type="subcellular location">
    <subcellularLocation>
        <location evidence="1">Membrane</location>
        <topology evidence="1">Multi-pass membrane protein</topology>
    </subcellularLocation>
</comment>
<dbReference type="KEGG" id="ccin:107266212"/>
<proteinExistence type="inferred from homology"/>
<dbReference type="AlphaFoldDB" id="A0AAJ7FHE7"/>
<dbReference type="GO" id="GO:0005886">
    <property type="term" value="C:plasma membrane"/>
    <property type="evidence" value="ECO:0007669"/>
    <property type="project" value="TreeGrafter"/>
</dbReference>
<evidence type="ECO:0000313" key="7">
    <source>
        <dbReference type="Proteomes" id="UP000694920"/>
    </source>
</evidence>
<evidence type="ECO:0000256" key="3">
    <source>
        <dbReference type="ARBA" id="ARBA00022692"/>
    </source>
</evidence>
<feature type="transmembrane region" description="Helical" evidence="6">
    <location>
        <begin position="266"/>
        <end position="291"/>
    </location>
</feature>
<accession>A0AAJ7FHE7</accession>
<feature type="transmembrane region" description="Helical" evidence="6">
    <location>
        <begin position="534"/>
        <end position="556"/>
    </location>
</feature>
<dbReference type="RefSeq" id="XP_015591965.1">
    <property type="nucleotide sequence ID" value="XM_015736479.2"/>
</dbReference>
<keyword evidence="5 6" id="KW-0472">Membrane</keyword>
<dbReference type="InterPro" id="IPR001898">
    <property type="entry name" value="SLC13A/DASS"/>
</dbReference>
<feature type="transmembrane region" description="Helical" evidence="6">
    <location>
        <begin position="38"/>
        <end position="59"/>
    </location>
</feature>
<feature type="transmembrane region" description="Helical" evidence="6">
    <location>
        <begin position="154"/>
        <end position="180"/>
    </location>
</feature>
<dbReference type="PANTHER" id="PTHR10283:SF82">
    <property type="entry name" value="SOLUTE CARRIER FAMILY 13 MEMBER 2"/>
    <property type="match status" value="1"/>
</dbReference>